<evidence type="ECO:0000313" key="2">
    <source>
        <dbReference type="Proteomes" id="UP000326396"/>
    </source>
</evidence>
<comment type="caution">
    <text evidence="1">The sequence shown here is derived from an EMBL/GenBank/DDBJ whole genome shotgun (WGS) entry which is preliminary data.</text>
</comment>
<dbReference type="AlphaFoldDB" id="A0A5N6P1Q5"/>
<reference evidence="1 2" key="1">
    <citation type="submission" date="2019-05" db="EMBL/GenBank/DDBJ databases">
        <title>Mikania micrantha, genome provides insights into the molecular mechanism of rapid growth.</title>
        <authorList>
            <person name="Liu B."/>
        </authorList>
    </citation>
    <scope>NUCLEOTIDE SEQUENCE [LARGE SCALE GENOMIC DNA]</scope>
    <source>
        <strain evidence="1">NLD-2019</strain>
        <tissue evidence="1">Leaf</tissue>
    </source>
</reference>
<dbReference type="EMBL" id="SZYD01000007">
    <property type="protein sequence ID" value="KAD5802717.1"/>
    <property type="molecule type" value="Genomic_DNA"/>
</dbReference>
<protein>
    <recommendedName>
        <fullName evidence="3">Retrotransposon Copia-like N-terminal domain-containing protein</fullName>
    </recommendedName>
</protein>
<evidence type="ECO:0000313" key="1">
    <source>
        <dbReference type="EMBL" id="KAD5802717.1"/>
    </source>
</evidence>
<proteinExistence type="predicted"/>
<dbReference type="PANTHER" id="PTHR47481">
    <property type="match status" value="1"/>
</dbReference>
<keyword evidence="2" id="KW-1185">Reference proteome</keyword>
<evidence type="ECO:0008006" key="3">
    <source>
        <dbReference type="Google" id="ProtNLM"/>
    </source>
</evidence>
<dbReference type="Pfam" id="PF14223">
    <property type="entry name" value="Retrotran_gag_2"/>
    <property type="match status" value="1"/>
</dbReference>
<dbReference type="OrthoDB" id="1748459at2759"/>
<name>A0A5N6P1Q5_9ASTR</name>
<sequence length="168" mass="18712">MASKPITQITAATHFPIKLTSSNFPVWRRQIKSTLIGLEIDSFISGETQPSSRLLVHKDQTKVNASYLPCTSREAWEHLNSSFTSGSRSRVISLKSKLAKNPKGSRSVTEYLQNMLSIADDLTLAQSPVIEEDLLVHILSQLDDEFGTTVAAIKELKLHYPTRNCLTN</sequence>
<accession>A0A5N6P1Q5</accession>
<organism evidence="1 2">
    <name type="scientific">Mikania micrantha</name>
    <name type="common">bitter vine</name>
    <dbReference type="NCBI Taxonomy" id="192012"/>
    <lineage>
        <taxon>Eukaryota</taxon>
        <taxon>Viridiplantae</taxon>
        <taxon>Streptophyta</taxon>
        <taxon>Embryophyta</taxon>
        <taxon>Tracheophyta</taxon>
        <taxon>Spermatophyta</taxon>
        <taxon>Magnoliopsida</taxon>
        <taxon>eudicotyledons</taxon>
        <taxon>Gunneridae</taxon>
        <taxon>Pentapetalae</taxon>
        <taxon>asterids</taxon>
        <taxon>campanulids</taxon>
        <taxon>Asterales</taxon>
        <taxon>Asteraceae</taxon>
        <taxon>Asteroideae</taxon>
        <taxon>Heliantheae alliance</taxon>
        <taxon>Eupatorieae</taxon>
        <taxon>Mikania</taxon>
    </lineage>
</organism>
<gene>
    <name evidence="1" type="ORF">E3N88_14077</name>
</gene>
<dbReference type="Proteomes" id="UP000326396">
    <property type="component" value="Linkage Group LG15"/>
</dbReference>
<dbReference type="PANTHER" id="PTHR47481:SF43">
    <property type="entry name" value="RETROTRANSPOSON COPIA-LIKE N-TERMINAL DOMAIN-CONTAINING PROTEIN"/>
    <property type="match status" value="1"/>
</dbReference>